<dbReference type="SMART" id="SM00365">
    <property type="entry name" value="LRR_SD22"/>
    <property type="match status" value="5"/>
</dbReference>
<accession>A0AAV2TFR9</accession>
<evidence type="ECO:0000256" key="1">
    <source>
        <dbReference type="ARBA" id="ARBA00022614"/>
    </source>
</evidence>
<evidence type="ECO:0000313" key="4">
    <source>
        <dbReference type="Proteomes" id="UP001497525"/>
    </source>
</evidence>
<proteinExistence type="predicted"/>
<dbReference type="EMBL" id="CAXLJL010000301">
    <property type="protein sequence ID" value="CAL5136287.1"/>
    <property type="molecule type" value="Genomic_DNA"/>
</dbReference>
<dbReference type="SUPFAM" id="SSF52058">
    <property type="entry name" value="L domain-like"/>
    <property type="match status" value="2"/>
</dbReference>
<evidence type="ECO:0000313" key="3">
    <source>
        <dbReference type="EMBL" id="CAL5136287.1"/>
    </source>
</evidence>
<organism evidence="3 4">
    <name type="scientific">Calicophoron daubneyi</name>
    <name type="common">Rumen fluke</name>
    <name type="synonym">Paramphistomum daubneyi</name>
    <dbReference type="NCBI Taxonomy" id="300641"/>
    <lineage>
        <taxon>Eukaryota</taxon>
        <taxon>Metazoa</taxon>
        <taxon>Spiralia</taxon>
        <taxon>Lophotrochozoa</taxon>
        <taxon>Platyhelminthes</taxon>
        <taxon>Trematoda</taxon>
        <taxon>Digenea</taxon>
        <taxon>Plagiorchiida</taxon>
        <taxon>Pronocephalata</taxon>
        <taxon>Paramphistomoidea</taxon>
        <taxon>Paramphistomidae</taxon>
        <taxon>Calicophoron</taxon>
    </lineage>
</organism>
<dbReference type="SMART" id="SM00364">
    <property type="entry name" value="LRR_BAC"/>
    <property type="match status" value="10"/>
</dbReference>
<protein>
    <recommendedName>
        <fullName evidence="5">Leucine-rich repeat protein soc-2 homolog</fullName>
    </recommendedName>
</protein>
<sequence length="637" mass="70471">MALTMASSNEPSNWVYGALGDDNSDHHNSAEFIVNGSAASPSPVSLSTDADDDFFVERGGCLNSVCPPIRRYSVSNLPRTCDAPFGYLHKFLTSPALGHSSAQPTNPPEDGRCRTVHEAQFRVSSKSHTRKKKSPDISKEIAECREAQSPSLDLSNKGLNQLPHGIFKELSFISELFLYDNKLCSLPSAIGHLSNLRLLLLQQNLLTASGLPSELSKLSRLKELDLRHNRLEGCLPACICNLPNLEHLLLNYNKLTSIEGVTNLTCLTVLVVSRNFIREDLPYAMGELCRLTTLDLSFNLITSVPPSIGNCSALRDFNLQHNRLTRLPSTIGRLVNLRRLAVKYNHLVEIPESICNCTKLDDFNVENNHLSSLPPNFLAHFPNLKNIALSRNRFATLPPGDARQFENCYALHMDHNQITCIPESIFSRASRLTTLNLCDNGIKSLIPADLLHWKSLIELDLGSNHLTGLPAEIKAFENMEILKLNFNQLKALPAEIGSLAKLRILNVESNQLEELPDTLGGLVSLQEFSLLGNLLTTFPKSIGSLPKLKLLNASENDIQSIPPEIGDLPLLENLYLSDNSNLNMLPAELSLCKNLKILTLENCPLSDMPAAIVEGGSAMIIYSLQKVIQLRRQWTTL</sequence>
<dbReference type="PROSITE" id="PS51450">
    <property type="entry name" value="LRR"/>
    <property type="match status" value="3"/>
</dbReference>
<evidence type="ECO:0008006" key="5">
    <source>
        <dbReference type="Google" id="ProtNLM"/>
    </source>
</evidence>
<name>A0AAV2TFR9_CALDB</name>
<dbReference type="PANTHER" id="PTHR48057:SF7">
    <property type="entry name" value="LEUCINE-RICH REPEAT SERINE_THREONINE-PROTEIN KINASE 1"/>
    <property type="match status" value="1"/>
</dbReference>
<dbReference type="Pfam" id="PF13855">
    <property type="entry name" value="LRR_8"/>
    <property type="match status" value="4"/>
</dbReference>
<dbReference type="PANTHER" id="PTHR48057">
    <property type="entry name" value="LEUCINE-RICH REPEAT SERINE/THREONINE-PROTEIN KINASE 1"/>
    <property type="match status" value="1"/>
</dbReference>
<dbReference type="Gene3D" id="3.80.10.10">
    <property type="entry name" value="Ribonuclease Inhibitor"/>
    <property type="match status" value="4"/>
</dbReference>
<reference evidence="3" key="1">
    <citation type="submission" date="2024-06" db="EMBL/GenBank/DDBJ databases">
        <authorList>
            <person name="Liu X."/>
            <person name="Lenzi L."/>
            <person name="Haldenby T S."/>
            <person name="Uol C."/>
        </authorList>
    </citation>
    <scope>NUCLEOTIDE SEQUENCE</scope>
</reference>
<dbReference type="SMART" id="SM00369">
    <property type="entry name" value="LRR_TYP"/>
    <property type="match status" value="16"/>
</dbReference>
<dbReference type="InterPro" id="IPR003591">
    <property type="entry name" value="Leu-rich_rpt_typical-subtyp"/>
</dbReference>
<keyword evidence="1" id="KW-0433">Leucine-rich repeat</keyword>
<dbReference type="FunFam" id="3.80.10.10:FF:001164">
    <property type="entry name" value="GH01279p"/>
    <property type="match status" value="1"/>
</dbReference>
<evidence type="ECO:0000256" key="2">
    <source>
        <dbReference type="ARBA" id="ARBA00022737"/>
    </source>
</evidence>
<dbReference type="InterPro" id="IPR052595">
    <property type="entry name" value="LRRC69/RLP"/>
</dbReference>
<dbReference type="InterPro" id="IPR032675">
    <property type="entry name" value="LRR_dom_sf"/>
</dbReference>
<comment type="caution">
    <text evidence="3">The sequence shown here is derived from an EMBL/GenBank/DDBJ whole genome shotgun (WGS) entry which is preliminary data.</text>
</comment>
<gene>
    <name evidence="3" type="ORF">CDAUBV1_LOCUS10351</name>
</gene>
<keyword evidence="2" id="KW-0677">Repeat</keyword>
<dbReference type="Proteomes" id="UP001497525">
    <property type="component" value="Unassembled WGS sequence"/>
</dbReference>
<dbReference type="InterPro" id="IPR001611">
    <property type="entry name" value="Leu-rich_rpt"/>
</dbReference>
<dbReference type="AlphaFoldDB" id="A0AAV2TFR9"/>